<reference evidence="1" key="1">
    <citation type="journal article" date="2017" name="Science">
        <title>Giant viruses with an expanded complement of translation system components.</title>
        <authorList>
            <person name="Schulz F."/>
            <person name="Yutin N."/>
            <person name="Ivanova N.N."/>
            <person name="Ortega D.R."/>
            <person name="Lee T.K."/>
            <person name="Vierheilig J."/>
            <person name="Daims H."/>
            <person name="Horn M."/>
            <person name="Wagner M."/>
            <person name="Jensen G.J."/>
            <person name="Kyrpides N.C."/>
            <person name="Koonin E.V."/>
            <person name="Woyke T."/>
        </authorList>
    </citation>
    <scope>NUCLEOTIDE SEQUENCE</scope>
    <source>
        <strain evidence="1">ILV1</strain>
    </source>
</reference>
<evidence type="ECO:0000313" key="1">
    <source>
        <dbReference type="EMBL" id="ARF09988.1"/>
    </source>
</evidence>
<accession>A0A1V0SEB7</accession>
<protein>
    <submittedName>
        <fullName evidence="1">Uncharacterized protein</fullName>
    </submittedName>
</protein>
<organism evidence="1">
    <name type="scientific">Indivirus ILV1</name>
    <dbReference type="NCBI Taxonomy" id="1977633"/>
    <lineage>
        <taxon>Viruses</taxon>
        <taxon>Varidnaviria</taxon>
        <taxon>Bamfordvirae</taxon>
        <taxon>Nucleocytoviricota</taxon>
        <taxon>Megaviricetes</taxon>
        <taxon>Imitervirales</taxon>
        <taxon>Mimiviridae</taxon>
        <taxon>Klosneuvirinae</taxon>
        <taxon>Indivirus</taxon>
    </lineage>
</organism>
<proteinExistence type="predicted"/>
<gene>
    <name evidence="1" type="ORF">Indivirus_7_4</name>
</gene>
<name>A0A1V0SEB7_9VIRU</name>
<dbReference type="EMBL" id="KY684091">
    <property type="protein sequence ID" value="ARF09988.1"/>
    <property type="molecule type" value="Genomic_DNA"/>
</dbReference>
<sequence length="139" mass="15778">MEGELEQLTFRFESGTTQDEMLQYLDIMRARLTGKMHEDVLEHFISAYVASIAGATLMCDGCRQEITDAEKVKLNNKFTFSCRLCPLKFDLCQDCQEDEGVANCPDGFGCQSYITEEGEEDHCNSTIFIPKPIESREPE</sequence>